<feature type="domain" description="DUF6589" evidence="1">
    <location>
        <begin position="113"/>
        <end position="262"/>
    </location>
</feature>
<protein>
    <recommendedName>
        <fullName evidence="1">DUF6589 domain-containing protein</fullName>
    </recommendedName>
</protein>
<reference evidence="2" key="1">
    <citation type="submission" date="2019-08" db="EMBL/GenBank/DDBJ databases">
        <title>The improved chromosome-level genome for the pearl oyster Pinctada fucata martensii using PacBio sequencing and Hi-C.</title>
        <authorList>
            <person name="Zheng Z."/>
        </authorList>
    </citation>
    <scope>NUCLEOTIDE SEQUENCE</scope>
    <source>
        <strain evidence="2">ZZ-2019</strain>
        <tissue evidence="2">Adductor muscle</tissue>
    </source>
</reference>
<evidence type="ECO:0000259" key="1">
    <source>
        <dbReference type="Pfam" id="PF20231"/>
    </source>
</evidence>
<dbReference type="InterPro" id="IPR046496">
    <property type="entry name" value="DUF6589"/>
</dbReference>
<dbReference type="Proteomes" id="UP001186944">
    <property type="component" value="Unassembled WGS sequence"/>
</dbReference>
<accession>A0AA88YRN7</accession>
<evidence type="ECO:0000313" key="2">
    <source>
        <dbReference type="EMBL" id="KAK3107067.1"/>
    </source>
</evidence>
<comment type="caution">
    <text evidence="2">The sequence shown here is derived from an EMBL/GenBank/DDBJ whole genome shotgun (WGS) entry which is preliminary data.</text>
</comment>
<organism evidence="2 3">
    <name type="scientific">Pinctada imbricata</name>
    <name type="common">Atlantic pearl-oyster</name>
    <name type="synonym">Pinctada martensii</name>
    <dbReference type="NCBI Taxonomy" id="66713"/>
    <lineage>
        <taxon>Eukaryota</taxon>
        <taxon>Metazoa</taxon>
        <taxon>Spiralia</taxon>
        <taxon>Lophotrochozoa</taxon>
        <taxon>Mollusca</taxon>
        <taxon>Bivalvia</taxon>
        <taxon>Autobranchia</taxon>
        <taxon>Pteriomorphia</taxon>
        <taxon>Pterioida</taxon>
        <taxon>Pterioidea</taxon>
        <taxon>Pteriidae</taxon>
        <taxon>Pinctada</taxon>
    </lineage>
</organism>
<name>A0AA88YRN7_PINIB</name>
<dbReference type="Pfam" id="PF20231">
    <property type="entry name" value="DUF6589"/>
    <property type="match status" value="1"/>
</dbReference>
<sequence>MLLHHLLRSYAPVVSVWEGVGFSLVAGGIRLVLACCTKEEINSVCLVAVGDPSVLAGSKRVRDSACLVAVGDPSVLAVDGEIQEICLPLANGNMIKINVITKTKCKKSAAPQDKVNAYGHRILELGLLFKNWLDLCKIPERNRGIRLLKHTMLLFKSYNNLSKYSLEILRLLVHQICILSEKAANEEFNGLFVNTTGRYNGHIPADLRMEYLVKQIKEHIKHMFNNKTERNIRNRSSAIACVREISDNFDRASSVVVRSKTHSDKSAQGDELSILDCLRRVRPFKHQPGRFHEHFRNIKSSSTIDYNVSHYHQWIGDRKERFAVELGN</sequence>
<dbReference type="AlphaFoldDB" id="A0AA88YRN7"/>
<proteinExistence type="predicted"/>
<keyword evidence="3" id="KW-1185">Reference proteome</keyword>
<evidence type="ECO:0000313" key="3">
    <source>
        <dbReference type="Proteomes" id="UP001186944"/>
    </source>
</evidence>
<gene>
    <name evidence="2" type="ORF">FSP39_006265</name>
</gene>
<dbReference type="EMBL" id="VSWD01000002">
    <property type="protein sequence ID" value="KAK3107067.1"/>
    <property type="molecule type" value="Genomic_DNA"/>
</dbReference>